<dbReference type="CDD" id="cd01335">
    <property type="entry name" value="Radical_SAM"/>
    <property type="match status" value="1"/>
</dbReference>
<dbReference type="GO" id="GO:0046872">
    <property type="term" value="F:metal ion binding"/>
    <property type="evidence" value="ECO:0007669"/>
    <property type="project" value="UniProtKB-KW"/>
</dbReference>
<dbReference type="Pfam" id="PF04055">
    <property type="entry name" value="Radical_SAM"/>
    <property type="match status" value="1"/>
</dbReference>
<dbReference type="SFLD" id="SFLDS00029">
    <property type="entry name" value="Radical_SAM"/>
    <property type="match status" value="1"/>
</dbReference>
<dbReference type="PROSITE" id="PS51918">
    <property type="entry name" value="RADICAL_SAM"/>
    <property type="match status" value="1"/>
</dbReference>
<evidence type="ECO:0000256" key="4">
    <source>
        <dbReference type="ARBA" id="ARBA00023014"/>
    </source>
</evidence>
<dbReference type="GeneID" id="90995528"/>
<evidence type="ECO:0000256" key="3">
    <source>
        <dbReference type="ARBA" id="ARBA00023004"/>
    </source>
</evidence>
<organism evidence="6 7">
    <name type="scientific">Tissierella praeacuta DSM 18095</name>
    <dbReference type="NCBI Taxonomy" id="1123404"/>
    <lineage>
        <taxon>Bacteria</taxon>
        <taxon>Bacillati</taxon>
        <taxon>Bacillota</taxon>
        <taxon>Tissierellia</taxon>
        <taxon>Tissierellales</taxon>
        <taxon>Tissierellaceae</taxon>
        <taxon>Tissierella</taxon>
    </lineage>
</organism>
<evidence type="ECO:0000313" key="7">
    <source>
        <dbReference type="Proteomes" id="UP000184114"/>
    </source>
</evidence>
<gene>
    <name evidence="6" type="ORF">SAMN02745784_02147</name>
</gene>
<feature type="domain" description="Radical SAM core" evidence="5">
    <location>
        <begin position="40"/>
        <end position="244"/>
    </location>
</feature>
<keyword evidence="2" id="KW-0479">Metal-binding</keyword>
<dbReference type="STRING" id="1123404.SAMN02745784_02147"/>
<dbReference type="SUPFAM" id="SSF102114">
    <property type="entry name" value="Radical SAM enzymes"/>
    <property type="match status" value="1"/>
</dbReference>
<protein>
    <submittedName>
        <fullName evidence="6">Radical SAM additional 4Fe4S-binding SPASM domain-containing protein</fullName>
    </submittedName>
</protein>
<proteinExistence type="predicted"/>
<keyword evidence="3" id="KW-0408">Iron</keyword>
<name>A0A1M4X806_9FIRM</name>
<dbReference type="AlphaFoldDB" id="A0A1M4X806"/>
<keyword evidence="1" id="KW-0949">S-adenosyl-L-methionine</keyword>
<dbReference type="Gene3D" id="3.20.20.70">
    <property type="entry name" value="Aldolase class I"/>
    <property type="match status" value="1"/>
</dbReference>
<dbReference type="PANTHER" id="PTHR11228:SF7">
    <property type="entry name" value="PQQA PEPTIDE CYCLASE"/>
    <property type="match status" value="1"/>
</dbReference>
<sequence length="352" mass="40216">MREVILVNKKKSNHYYYFNKLNGLCIRAEYPGYEEPFWAKEGPELLDISITNYCEKNCSFCYRNSSINGRHMSLEEYESILSQLKSSHTYQIALGGGNPNQHPDFIEILRMTREDYGIVPSYTTNGMGLTEEIIAASKLYCGAVAVSYYEPVEEFIEALIKIKDMGIKTNIHYLLTSKSIGNAIKLIESPPKYLEDINAMIFLNYKPVGKKSDESLLLKHSSRVEEFFIQINNHDLRKFKIGFDSCSISGIVKYLQYNPLFIESCEAGRFSAFISENLILYPCSFMESKLNGINLKDNSICDSWLKSEEFVALRESIRNNQCHDICSFAAHCVGGCTVFKEINLCESTIMKF</sequence>
<dbReference type="Proteomes" id="UP000184114">
    <property type="component" value="Unassembled WGS sequence"/>
</dbReference>
<evidence type="ECO:0000256" key="1">
    <source>
        <dbReference type="ARBA" id="ARBA00022691"/>
    </source>
</evidence>
<keyword evidence="4" id="KW-0411">Iron-sulfur</keyword>
<dbReference type="EMBL" id="FQTY01000010">
    <property type="protein sequence ID" value="SHE89670.1"/>
    <property type="molecule type" value="Genomic_DNA"/>
</dbReference>
<dbReference type="PANTHER" id="PTHR11228">
    <property type="entry name" value="RADICAL SAM DOMAIN PROTEIN"/>
    <property type="match status" value="1"/>
</dbReference>
<accession>A0A1M4X806</accession>
<dbReference type="SFLD" id="SFLDG01067">
    <property type="entry name" value="SPASM/twitch_domain_containing"/>
    <property type="match status" value="1"/>
</dbReference>
<dbReference type="InterPro" id="IPR007197">
    <property type="entry name" value="rSAM"/>
</dbReference>
<keyword evidence="7" id="KW-1185">Reference proteome</keyword>
<evidence type="ECO:0000256" key="2">
    <source>
        <dbReference type="ARBA" id="ARBA00022723"/>
    </source>
</evidence>
<dbReference type="InterPro" id="IPR013785">
    <property type="entry name" value="Aldolase_TIM"/>
</dbReference>
<dbReference type="GO" id="GO:0051536">
    <property type="term" value="F:iron-sulfur cluster binding"/>
    <property type="evidence" value="ECO:0007669"/>
    <property type="project" value="UniProtKB-KW"/>
</dbReference>
<evidence type="ECO:0000313" key="6">
    <source>
        <dbReference type="EMBL" id="SHE89670.1"/>
    </source>
</evidence>
<dbReference type="RefSeq" id="WP_072976225.1">
    <property type="nucleotide sequence ID" value="NZ_FQTY01000010.1"/>
</dbReference>
<dbReference type="InterPro" id="IPR058240">
    <property type="entry name" value="rSAM_sf"/>
</dbReference>
<dbReference type="GO" id="GO:0003824">
    <property type="term" value="F:catalytic activity"/>
    <property type="evidence" value="ECO:0007669"/>
    <property type="project" value="InterPro"/>
</dbReference>
<dbReference type="InterPro" id="IPR050377">
    <property type="entry name" value="Radical_SAM_PqqE_MftC-like"/>
</dbReference>
<reference evidence="7" key="1">
    <citation type="submission" date="2016-11" db="EMBL/GenBank/DDBJ databases">
        <authorList>
            <person name="Varghese N."/>
            <person name="Submissions S."/>
        </authorList>
    </citation>
    <scope>NUCLEOTIDE SEQUENCE [LARGE SCALE GENOMIC DNA]</scope>
    <source>
        <strain evidence="7">DSM 18095</strain>
    </source>
</reference>
<evidence type="ECO:0000259" key="5">
    <source>
        <dbReference type="PROSITE" id="PS51918"/>
    </source>
</evidence>